<reference evidence="1" key="1">
    <citation type="submission" date="2020-02" db="EMBL/GenBank/DDBJ databases">
        <authorList>
            <person name="Meier V. D."/>
        </authorList>
    </citation>
    <scope>NUCLEOTIDE SEQUENCE</scope>
    <source>
        <strain evidence="1">AVDCRST_MAG89</strain>
    </source>
</reference>
<name>A0A6J4KV48_9BACT</name>
<gene>
    <name evidence="1" type="ORF">AVDCRST_MAG89-1354</name>
</gene>
<proteinExistence type="predicted"/>
<evidence type="ECO:0000313" key="1">
    <source>
        <dbReference type="EMBL" id="CAA9315084.1"/>
    </source>
</evidence>
<organism evidence="1">
    <name type="scientific">uncultured Gemmatimonadota bacterium</name>
    <dbReference type="NCBI Taxonomy" id="203437"/>
    <lineage>
        <taxon>Bacteria</taxon>
        <taxon>Pseudomonadati</taxon>
        <taxon>Gemmatimonadota</taxon>
        <taxon>environmental samples</taxon>
    </lineage>
</organism>
<dbReference type="EMBL" id="CADCTV010000299">
    <property type="protein sequence ID" value="CAA9315084.1"/>
    <property type="molecule type" value="Genomic_DNA"/>
</dbReference>
<dbReference type="AlphaFoldDB" id="A0A6J4KV48"/>
<protein>
    <submittedName>
        <fullName evidence="1">Uncharacterized protein</fullName>
    </submittedName>
</protein>
<sequence>MGFKDVRTLLVDALQSGRFQHEHRDDVSRNLLAVGEVGPEFVAQLLLRCTGRDYSCTPHHFDKRVACHVFKPAHEGHRWYVKAYFLSADAMFISVHR</sequence>
<accession>A0A6J4KV48</accession>